<evidence type="ECO:0000256" key="5">
    <source>
        <dbReference type="PROSITE-ProRule" id="PRU00277"/>
    </source>
</evidence>
<dbReference type="InterPro" id="IPR046357">
    <property type="entry name" value="PPIase_dom_sf"/>
</dbReference>
<feature type="domain" description="PPIase FKBP-type" evidence="8">
    <location>
        <begin position="72"/>
        <end position="155"/>
    </location>
</feature>
<comment type="catalytic activity">
    <reaction evidence="1 5 6">
        <text>[protein]-peptidylproline (omega=180) = [protein]-peptidylproline (omega=0)</text>
        <dbReference type="Rhea" id="RHEA:16237"/>
        <dbReference type="Rhea" id="RHEA-COMP:10747"/>
        <dbReference type="Rhea" id="RHEA-COMP:10748"/>
        <dbReference type="ChEBI" id="CHEBI:83833"/>
        <dbReference type="ChEBI" id="CHEBI:83834"/>
        <dbReference type="EC" id="5.2.1.8"/>
    </reaction>
</comment>
<sequence length="155" mass="15988">MKKYILTLSFLVIAFASCKKGDSFDAAAQATKDDAAIQTYLKANPNITATKDPSGVYYQVVTPGTGANPTASSAVTVNYTGSVLNGGQFATALNLANSPLTGLIAGWQIGIPKVKAGGRILLIIPSAYGYGNNSPAAAIPANSVLIFTIDLLSFQ</sequence>
<dbReference type="PROSITE" id="PS51257">
    <property type="entry name" value="PROKAR_LIPOPROTEIN"/>
    <property type="match status" value="1"/>
</dbReference>
<accession>A0A926S1U6</accession>
<evidence type="ECO:0000256" key="4">
    <source>
        <dbReference type="ARBA" id="ARBA00023235"/>
    </source>
</evidence>
<dbReference type="RefSeq" id="WP_191163194.1">
    <property type="nucleotide sequence ID" value="NZ_JACWMX010000004.1"/>
</dbReference>
<protein>
    <recommendedName>
        <fullName evidence="6">Peptidyl-prolyl cis-trans isomerase</fullName>
        <ecNumber evidence="6">5.2.1.8</ecNumber>
    </recommendedName>
</protein>
<feature type="signal peptide" evidence="7">
    <location>
        <begin position="1"/>
        <end position="21"/>
    </location>
</feature>
<dbReference type="Pfam" id="PF00254">
    <property type="entry name" value="FKBP_C"/>
    <property type="match status" value="1"/>
</dbReference>
<organism evidence="9 10">
    <name type="scientific">Mucilaginibacter glaciei</name>
    <dbReference type="NCBI Taxonomy" id="2772109"/>
    <lineage>
        <taxon>Bacteria</taxon>
        <taxon>Pseudomonadati</taxon>
        <taxon>Bacteroidota</taxon>
        <taxon>Sphingobacteriia</taxon>
        <taxon>Sphingobacteriales</taxon>
        <taxon>Sphingobacteriaceae</taxon>
        <taxon>Mucilaginibacter</taxon>
    </lineage>
</organism>
<dbReference type="AlphaFoldDB" id="A0A926S1U6"/>
<name>A0A926S1U6_9SPHI</name>
<keyword evidence="7" id="KW-0732">Signal</keyword>
<dbReference type="PROSITE" id="PS50059">
    <property type="entry name" value="FKBP_PPIASE"/>
    <property type="match status" value="1"/>
</dbReference>
<feature type="chain" id="PRO_5037931675" description="Peptidyl-prolyl cis-trans isomerase" evidence="7">
    <location>
        <begin position="22"/>
        <end position="155"/>
    </location>
</feature>
<evidence type="ECO:0000256" key="1">
    <source>
        <dbReference type="ARBA" id="ARBA00000971"/>
    </source>
</evidence>
<dbReference type="EC" id="5.2.1.8" evidence="6"/>
<dbReference type="PANTHER" id="PTHR43811:SF19">
    <property type="entry name" value="39 KDA FK506-BINDING NUCLEAR PROTEIN"/>
    <property type="match status" value="1"/>
</dbReference>
<keyword evidence="3 5" id="KW-0697">Rotamase</keyword>
<proteinExistence type="inferred from homology"/>
<evidence type="ECO:0000259" key="8">
    <source>
        <dbReference type="PROSITE" id="PS50059"/>
    </source>
</evidence>
<evidence type="ECO:0000313" key="9">
    <source>
        <dbReference type="EMBL" id="MBD1393443.1"/>
    </source>
</evidence>
<gene>
    <name evidence="9" type="ORF">IDJ76_10060</name>
</gene>
<evidence type="ECO:0000256" key="2">
    <source>
        <dbReference type="ARBA" id="ARBA00006577"/>
    </source>
</evidence>
<evidence type="ECO:0000313" key="10">
    <source>
        <dbReference type="Proteomes" id="UP000619078"/>
    </source>
</evidence>
<evidence type="ECO:0000256" key="6">
    <source>
        <dbReference type="RuleBase" id="RU003915"/>
    </source>
</evidence>
<dbReference type="PANTHER" id="PTHR43811">
    <property type="entry name" value="FKBP-TYPE PEPTIDYL-PROLYL CIS-TRANS ISOMERASE FKPA"/>
    <property type="match status" value="1"/>
</dbReference>
<evidence type="ECO:0000256" key="7">
    <source>
        <dbReference type="SAM" id="SignalP"/>
    </source>
</evidence>
<evidence type="ECO:0000256" key="3">
    <source>
        <dbReference type="ARBA" id="ARBA00023110"/>
    </source>
</evidence>
<dbReference type="Gene3D" id="3.10.50.40">
    <property type="match status" value="1"/>
</dbReference>
<keyword evidence="10" id="KW-1185">Reference proteome</keyword>
<comment type="similarity">
    <text evidence="2 6">Belongs to the FKBP-type PPIase family.</text>
</comment>
<keyword evidence="4 5" id="KW-0413">Isomerase</keyword>
<dbReference type="GO" id="GO:0003755">
    <property type="term" value="F:peptidyl-prolyl cis-trans isomerase activity"/>
    <property type="evidence" value="ECO:0007669"/>
    <property type="project" value="UniProtKB-UniRule"/>
</dbReference>
<dbReference type="InterPro" id="IPR001179">
    <property type="entry name" value="PPIase_FKBP_dom"/>
</dbReference>
<dbReference type="SUPFAM" id="SSF54534">
    <property type="entry name" value="FKBP-like"/>
    <property type="match status" value="1"/>
</dbReference>
<comment type="caution">
    <text evidence="9">The sequence shown here is derived from an EMBL/GenBank/DDBJ whole genome shotgun (WGS) entry which is preliminary data.</text>
</comment>
<dbReference type="EMBL" id="JACWMX010000004">
    <property type="protein sequence ID" value="MBD1393443.1"/>
    <property type="molecule type" value="Genomic_DNA"/>
</dbReference>
<reference evidence="9" key="1">
    <citation type="submission" date="2020-09" db="EMBL/GenBank/DDBJ databases">
        <title>Novel species of Mucilaginibacter isolated from a glacier on the Tibetan Plateau.</title>
        <authorList>
            <person name="Liu Q."/>
            <person name="Xin Y.-H."/>
        </authorList>
    </citation>
    <scope>NUCLEOTIDE SEQUENCE</scope>
    <source>
        <strain evidence="9">ZB1P21</strain>
    </source>
</reference>
<dbReference type="Proteomes" id="UP000619078">
    <property type="component" value="Unassembled WGS sequence"/>
</dbReference>